<keyword evidence="3" id="KW-0106">Calcium</keyword>
<evidence type="ECO:0000256" key="4">
    <source>
        <dbReference type="ARBA" id="ARBA00023223"/>
    </source>
</evidence>
<dbReference type="GeneID" id="136801598"/>
<dbReference type="AlphaFoldDB" id="A0A7M5WQF1"/>
<dbReference type="PANTHER" id="PTHR23050">
    <property type="entry name" value="CALCIUM BINDING PROTEIN"/>
    <property type="match status" value="1"/>
</dbReference>
<comment type="similarity">
    <text evidence="1">Belongs to the aequorin family.</text>
</comment>
<dbReference type="RefSeq" id="XP_066914338.1">
    <property type="nucleotide sequence ID" value="XM_067058237.1"/>
</dbReference>
<evidence type="ECO:0000259" key="6">
    <source>
        <dbReference type="PROSITE" id="PS50222"/>
    </source>
</evidence>
<protein>
    <recommendedName>
        <fullName evidence="6">EF-hand domain-containing protein</fullName>
    </recommendedName>
</protein>
<sequence length="186" mass="21227">MLACKRLNDTTHNTPDNKMHILGHFVGKQYNAIVAQPITPQDMNELKSAFASFDKNDDGFISKEELSEAMACLGHKISNEELDDIIKAVDIDGNGLVDFKEFINLMDNNCLVQSMDEEMQHLFQMIDKNNDGYITEKEIKAMLKGMGEKVRKKDIRKMIKEADQNKDGKISFNEFKTMVQNGNYLI</sequence>
<feature type="domain" description="EF-hand" evidence="6">
    <location>
        <begin position="150"/>
        <end position="185"/>
    </location>
</feature>
<dbReference type="Proteomes" id="UP000594262">
    <property type="component" value="Unplaced"/>
</dbReference>
<dbReference type="OrthoDB" id="26525at2759"/>
<dbReference type="InterPro" id="IPR011992">
    <property type="entry name" value="EF-hand-dom_pair"/>
</dbReference>
<dbReference type="InterPro" id="IPR050145">
    <property type="entry name" value="Centrin_CML-like"/>
</dbReference>
<dbReference type="Pfam" id="PF13499">
    <property type="entry name" value="EF-hand_7"/>
    <property type="match status" value="2"/>
</dbReference>
<evidence type="ECO:0000256" key="3">
    <source>
        <dbReference type="ARBA" id="ARBA00022837"/>
    </source>
</evidence>
<dbReference type="InterPro" id="IPR018247">
    <property type="entry name" value="EF_Hand_1_Ca_BS"/>
</dbReference>
<keyword evidence="8" id="KW-1185">Reference proteome</keyword>
<evidence type="ECO:0000256" key="1">
    <source>
        <dbReference type="ARBA" id="ARBA00007828"/>
    </source>
</evidence>
<dbReference type="GO" id="GO:0005509">
    <property type="term" value="F:calcium ion binding"/>
    <property type="evidence" value="ECO:0007669"/>
    <property type="project" value="InterPro"/>
</dbReference>
<feature type="domain" description="EF-hand" evidence="6">
    <location>
        <begin position="77"/>
        <end position="112"/>
    </location>
</feature>
<feature type="domain" description="EF-hand" evidence="6">
    <location>
        <begin position="41"/>
        <end position="76"/>
    </location>
</feature>
<accession>A0A7M5WQF1</accession>
<dbReference type="CDD" id="cd00051">
    <property type="entry name" value="EFh"/>
    <property type="match status" value="2"/>
</dbReference>
<dbReference type="FunFam" id="1.10.238.10:FF:000527">
    <property type="entry name" value="Calmodulin-3"/>
    <property type="match status" value="1"/>
</dbReference>
<dbReference type="PROSITE" id="PS50222">
    <property type="entry name" value="EF_HAND_2"/>
    <property type="match status" value="4"/>
</dbReference>
<reference evidence="7" key="1">
    <citation type="submission" date="2021-01" db="UniProtKB">
        <authorList>
            <consortium name="EnsemblMetazoa"/>
        </authorList>
    </citation>
    <scope>IDENTIFICATION</scope>
</reference>
<feature type="domain" description="EF-hand" evidence="6">
    <location>
        <begin position="114"/>
        <end position="149"/>
    </location>
</feature>
<keyword evidence="2" id="KW-0677">Repeat</keyword>
<keyword evidence="5" id="KW-0599">Photoprotein</keyword>
<dbReference type="PROSITE" id="PS00018">
    <property type="entry name" value="EF_HAND_1"/>
    <property type="match status" value="4"/>
</dbReference>
<evidence type="ECO:0000313" key="7">
    <source>
        <dbReference type="EnsemblMetazoa" id="CLYHEMP001705.1"/>
    </source>
</evidence>
<dbReference type="GO" id="GO:0008218">
    <property type="term" value="P:bioluminescence"/>
    <property type="evidence" value="ECO:0007669"/>
    <property type="project" value="UniProtKB-KW"/>
</dbReference>
<dbReference type="SUPFAM" id="SSF47473">
    <property type="entry name" value="EF-hand"/>
    <property type="match status" value="1"/>
</dbReference>
<evidence type="ECO:0000313" key="8">
    <source>
        <dbReference type="Proteomes" id="UP000594262"/>
    </source>
</evidence>
<organism evidence="7 8">
    <name type="scientific">Clytia hemisphaerica</name>
    <dbReference type="NCBI Taxonomy" id="252671"/>
    <lineage>
        <taxon>Eukaryota</taxon>
        <taxon>Metazoa</taxon>
        <taxon>Cnidaria</taxon>
        <taxon>Hydrozoa</taxon>
        <taxon>Hydroidolina</taxon>
        <taxon>Leptothecata</taxon>
        <taxon>Obeliida</taxon>
        <taxon>Clytiidae</taxon>
        <taxon>Clytia</taxon>
    </lineage>
</organism>
<evidence type="ECO:0000256" key="5">
    <source>
        <dbReference type="ARBA" id="ARBA00023262"/>
    </source>
</evidence>
<dbReference type="EnsemblMetazoa" id="CLYHEMT001705.1">
    <property type="protein sequence ID" value="CLYHEMP001705.1"/>
    <property type="gene ID" value="CLYHEMG001705"/>
</dbReference>
<name>A0A7M5WQF1_9CNID</name>
<dbReference type="InterPro" id="IPR002048">
    <property type="entry name" value="EF_hand_dom"/>
</dbReference>
<dbReference type="Gene3D" id="1.10.238.10">
    <property type="entry name" value="EF-hand"/>
    <property type="match status" value="2"/>
</dbReference>
<evidence type="ECO:0000256" key="2">
    <source>
        <dbReference type="ARBA" id="ARBA00022737"/>
    </source>
</evidence>
<keyword evidence="4" id="KW-0455">Luminescence</keyword>
<dbReference type="SMART" id="SM00054">
    <property type="entry name" value="EFh"/>
    <property type="match status" value="4"/>
</dbReference>
<proteinExistence type="inferred from homology"/>